<dbReference type="STRING" id="544711.F0UQI3"/>
<dbReference type="AlphaFoldDB" id="F0UQI3"/>
<reference evidence="3" key="1">
    <citation type="submission" date="2008-07" db="EMBL/GenBank/DDBJ databases">
        <title>Annotation of Ajellomyces capsulatus strain H88.</title>
        <authorList>
            <person name="Champion M."/>
            <person name="Cuomo C."/>
            <person name="Ma L.-J."/>
            <person name="Henn M.R."/>
            <person name="Sil A."/>
            <person name="Goldman B."/>
            <person name="Young S.K."/>
            <person name="Kodira C.D."/>
            <person name="Zeng Q."/>
            <person name="Koehrsen M."/>
            <person name="Alvarado L."/>
            <person name="Berlin A."/>
            <person name="Borenstein D."/>
            <person name="Chen Z."/>
            <person name="Engels R."/>
            <person name="Freedman E."/>
            <person name="Gellesch M."/>
            <person name="Goldberg J."/>
            <person name="Griggs A."/>
            <person name="Gujja S."/>
            <person name="Heiman D."/>
            <person name="Hepburn T."/>
            <person name="Howarth C."/>
            <person name="Jen D."/>
            <person name="Larson L."/>
            <person name="Lewis B."/>
            <person name="Mehta T."/>
            <person name="Park D."/>
            <person name="Pearson M."/>
            <person name="Roberts A."/>
            <person name="Saif S."/>
            <person name="Shea T."/>
            <person name="Shenoy N."/>
            <person name="Sisk P."/>
            <person name="Stolte C."/>
            <person name="Sykes S."/>
            <person name="Walk T."/>
            <person name="White J."/>
            <person name="Yandava C."/>
            <person name="Klein B."/>
            <person name="McEwen J.G."/>
            <person name="Puccia R."/>
            <person name="Goldman G.H."/>
            <person name="Felipe M.S."/>
            <person name="Nino-Vega G."/>
            <person name="San-Blas G."/>
            <person name="Taylor J."/>
            <person name="Mendoza L."/>
            <person name="Galagan J."/>
            <person name="Nusbaum C."/>
            <person name="Birren B."/>
        </authorList>
    </citation>
    <scope>NUCLEOTIDE SEQUENCE [LARGE SCALE GENOMIC DNA]</scope>
    <source>
        <strain evidence="3">H88</strain>
    </source>
</reference>
<sequence length="186" mass="20939">MRGAGKPSFEHDLPPGSDKLREILEGPFAPERPEMELSSRLRGWGQRQDLAPEEGTRIELAVRDRHQMLTFFWFIACFMGLRESVRIGIFAARADPREASKPTPPLGASETLAMGAYFQCLGCSVNNKAYVLFEGTGSEFNSILSYNYRLSDPRKSSPRSISFLCEPHVSRRKLDSATRDLCPPQR</sequence>
<accession>F0UQI3</accession>
<dbReference type="EMBL" id="DS990640">
    <property type="protein sequence ID" value="EGC47973.1"/>
    <property type="molecule type" value="Genomic_DNA"/>
</dbReference>
<protein>
    <submittedName>
        <fullName evidence="2">Predicted protein</fullName>
    </submittedName>
</protein>
<feature type="region of interest" description="Disordered" evidence="1">
    <location>
        <begin position="1"/>
        <end position="21"/>
    </location>
</feature>
<dbReference type="HOGENOM" id="CLU_1453997_0_0_1"/>
<dbReference type="OrthoDB" id="2142759at2759"/>
<feature type="compositionally biased region" description="Basic and acidic residues" evidence="1">
    <location>
        <begin position="8"/>
        <end position="21"/>
    </location>
</feature>
<organism evidence="3">
    <name type="scientific">Ajellomyces capsulatus (strain H88)</name>
    <name type="common">Darling's disease fungus</name>
    <name type="synonym">Histoplasma capsulatum</name>
    <dbReference type="NCBI Taxonomy" id="544711"/>
    <lineage>
        <taxon>Eukaryota</taxon>
        <taxon>Fungi</taxon>
        <taxon>Dikarya</taxon>
        <taxon>Ascomycota</taxon>
        <taxon>Pezizomycotina</taxon>
        <taxon>Eurotiomycetes</taxon>
        <taxon>Eurotiomycetidae</taxon>
        <taxon>Onygenales</taxon>
        <taxon>Ajellomycetaceae</taxon>
        <taxon>Histoplasma</taxon>
    </lineage>
</organism>
<evidence type="ECO:0000313" key="2">
    <source>
        <dbReference type="EMBL" id="EGC47973.1"/>
    </source>
</evidence>
<evidence type="ECO:0000256" key="1">
    <source>
        <dbReference type="SAM" id="MobiDB-lite"/>
    </source>
</evidence>
<proteinExistence type="predicted"/>
<name>F0UQI3_AJEC8</name>
<evidence type="ECO:0000313" key="3">
    <source>
        <dbReference type="Proteomes" id="UP000008142"/>
    </source>
</evidence>
<gene>
    <name evidence="2" type="ORF">HCEG_07188</name>
</gene>
<dbReference type="Proteomes" id="UP000008142">
    <property type="component" value="Unassembled WGS sequence"/>
</dbReference>